<dbReference type="InterPro" id="IPR038410">
    <property type="entry name" value="GxGYxYP_C_sf"/>
</dbReference>
<protein>
    <submittedName>
        <fullName evidence="5">GxGYxYP family putative glycoside hydrolase</fullName>
    </submittedName>
</protein>
<organism evidence="5 6">
    <name type="scientific">Gaoshiqia sediminis</name>
    <dbReference type="NCBI Taxonomy" id="2986998"/>
    <lineage>
        <taxon>Bacteria</taxon>
        <taxon>Pseudomonadati</taxon>
        <taxon>Bacteroidota</taxon>
        <taxon>Bacteroidia</taxon>
        <taxon>Marinilabiliales</taxon>
        <taxon>Prolixibacteraceae</taxon>
        <taxon>Gaoshiqia</taxon>
    </lineage>
</organism>
<dbReference type="EMBL" id="JAPAAF010000025">
    <property type="protein sequence ID" value="MCW0483931.1"/>
    <property type="molecule type" value="Genomic_DNA"/>
</dbReference>
<name>A0AA42C9G5_9BACT</name>
<gene>
    <name evidence="5" type="ORF">N2K84_14400</name>
</gene>
<proteinExistence type="predicted"/>
<dbReference type="GO" id="GO:0016787">
    <property type="term" value="F:hydrolase activity"/>
    <property type="evidence" value="ECO:0007669"/>
    <property type="project" value="UniProtKB-KW"/>
</dbReference>
<evidence type="ECO:0000256" key="1">
    <source>
        <dbReference type="SAM" id="MobiDB-lite"/>
    </source>
</evidence>
<dbReference type="Pfam" id="PF20957">
    <property type="entry name" value="GxGYxYP_N_2nd"/>
    <property type="match status" value="1"/>
</dbReference>
<dbReference type="PANTHER" id="PTHR37321">
    <property type="entry name" value="EXPORTED PROTEIN-RELATED"/>
    <property type="match status" value="1"/>
</dbReference>
<dbReference type="PROSITE" id="PS51318">
    <property type="entry name" value="TAT"/>
    <property type="match status" value="1"/>
</dbReference>
<sequence>MKNSDRLEKVETGSSSNRRDFLKSTGMLTGGSMLGSLIASPLLANINSSGTKDGRQDIFYCDMIGEEVKSELSYWESLLFRCYQGIVNRHSAKVYFNTYERGIFLDWYKKYGHLNFKKFGDPYALLNELGWEGVNGYVVVDPLAPESINIAANYASLENLLPVTEELLKGKKLPGLAVRRDLREAVNGIKFRNLNRLETYQWVYENQWPDASRDLVTILSGAEYKNGKLETNFYTSNNSRDYPVAERALFFDLSSNPTHKEEYALKDKILSELNPHATVWGWHGARDSEHQHISQMSKHGKIAVGGANVVPNFSFHSRVKVENGVKNFKKRNIEKKIDKSLKDKIYLAFILSDGDSLNHLLRNAHGGQWLSKERGKIPFNWEMQTKLADIGPGILDYFQATATENDHFVASASGMGYTFPGFMPADKLKSHLYATKPYLQKTGLSSLVVLNSYRSLTEEKMAIYNEALGPDITGIVQGYTRAPGMERMYGSSKEDGKISDYMVWLSNALPIAHTDTVEDMEEYLNLLAKRRTQRPLFVPIHIPRSYFKYPDMVKLMGRLDENTFEATDCNSFFARFAAARTNQIGLNLPEYFMPESVVLRNGRFNKIFVRLQNFGDEKVEARVHLKLTCEAWTDPSTSSQTLEIEGKDQAEIGLTVNLRNKEGRGKGELEYLVNNNSVIKIPVSFI</sequence>
<evidence type="ECO:0000259" key="3">
    <source>
        <dbReference type="Pfam" id="PF20957"/>
    </source>
</evidence>
<keyword evidence="6" id="KW-1185">Reference proteome</keyword>
<dbReference type="Pfam" id="PF20958">
    <property type="entry name" value="GxGYxYP_N_3rd"/>
    <property type="match status" value="1"/>
</dbReference>
<keyword evidence="5" id="KW-0378">Hydrolase</keyword>
<dbReference type="Proteomes" id="UP001163821">
    <property type="component" value="Unassembled WGS sequence"/>
</dbReference>
<feature type="domain" description="GxGYxYP putative glycoside hydrolase C-terminal" evidence="2">
    <location>
        <begin position="343"/>
        <end position="575"/>
    </location>
</feature>
<dbReference type="AlphaFoldDB" id="A0AA42C9G5"/>
<dbReference type="InterPro" id="IPR025832">
    <property type="entry name" value="GxGYxYP_C"/>
</dbReference>
<accession>A0AA42C9G5</accession>
<feature type="region of interest" description="Disordered" evidence="1">
    <location>
        <begin position="1"/>
        <end position="23"/>
    </location>
</feature>
<feature type="compositionally biased region" description="Basic and acidic residues" evidence="1">
    <location>
        <begin position="1"/>
        <end position="22"/>
    </location>
</feature>
<dbReference type="InterPro" id="IPR048309">
    <property type="entry name" value="GxGYxYP_N_3rd"/>
</dbReference>
<dbReference type="InterPro" id="IPR048310">
    <property type="entry name" value="GxGYxYP_N_2nd"/>
</dbReference>
<evidence type="ECO:0000313" key="6">
    <source>
        <dbReference type="Proteomes" id="UP001163821"/>
    </source>
</evidence>
<feature type="domain" description="GxGYxYP putative glycoside hydrolase second N-terminal" evidence="3">
    <location>
        <begin position="134"/>
        <end position="210"/>
    </location>
</feature>
<dbReference type="PANTHER" id="PTHR37321:SF1">
    <property type="entry name" value="EXPORTED PROTEIN"/>
    <property type="match status" value="1"/>
</dbReference>
<dbReference type="Gene3D" id="3.20.20.490">
    <property type="entry name" value="GxGYxYP glycoside hydrolase, C-terminal domain"/>
    <property type="match status" value="1"/>
</dbReference>
<reference evidence="5" key="1">
    <citation type="submission" date="2022-10" db="EMBL/GenBank/DDBJ databases">
        <title>Gaoshiqiia sediminis gen. nov., sp. nov., isolated from coastal sediment.</title>
        <authorList>
            <person name="Yu W.X."/>
            <person name="Mu D.S."/>
            <person name="Du J.Z."/>
            <person name="Liang Y.Q."/>
        </authorList>
    </citation>
    <scope>NUCLEOTIDE SEQUENCE</scope>
    <source>
        <strain evidence="5">A06</strain>
    </source>
</reference>
<feature type="domain" description="GxGYxYP putative glycoside hydrolase third N-terminal" evidence="4">
    <location>
        <begin position="238"/>
        <end position="317"/>
    </location>
</feature>
<dbReference type="InterPro" id="IPR006311">
    <property type="entry name" value="TAT_signal"/>
</dbReference>
<comment type="caution">
    <text evidence="5">The sequence shown here is derived from an EMBL/GenBank/DDBJ whole genome shotgun (WGS) entry which is preliminary data.</text>
</comment>
<evidence type="ECO:0000313" key="5">
    <source>
        <dbReference type="EMBL" id="MCW0483931.1"/>
    </source>
</evidence>
<evidence type="ECO:0000259" key="2">
    <source>
        <dbReference type="Pfam" id="PF14323"/>
    </source>
</evidence>
<evidence type="ECO:0000259" key="4">
    <source>
        <dbReference type="Pfam" id="PF20958"/>
    </source>
</evidence>
<dbReference type="RefSeq" id="WP_282592523.1">
    <property type="nucleotide sequence ID" value="NZ_JAPAAF010000025.1"/>
</dbReference>
<dbReference type="Pfam" id="PF14323">
    <property type="entry name" value="GxGYxYP_C"/>
    <property type="match status" value="1"/>
</dbReference>